<feature type="transmembrane region" description="Helical" evidence="8">
    <location>
        <begin position="27"/>
        <end position="51"/>
    </location>
</feature>
<evidence type="ECO:0000256" key="1">
    <source>
        <dbReference type="ARBA" id="ARBA00004651"/>
    </source>
</evidence>
<dbReference type="InterPro" id="IPR051539">
    <property type="entry name" value="T4SS-coupling_protein"/>
</dbReference>
<reference evidence="10" key="2">
    <citation type="submission" date="2024-06" db="EMBL/GenBank/DDBJ databases">
        <title>Caproicibacterium argilliputei sp. nov, a novel caproic acid producing anaerobic bacterium isolated from pit mud.</title>
        <authorList>
            <person name="Zeng C."/>
        </authorList>
    </citation>
    <scope>NUCLEOTIDE SEQUENCE [LARGE SCALE GENOMIC DNA]</scope>
    <source>
        <strain evidence="10">ZCY20-5</strain>
    </source>
</reference>
<reference evidence="10" key="3">
    <citation type="submission" date="2024-06" db="EMBL/GenBank/DDBJ databases">
        <authorList>
            <person name="Zeng C."/>
        </authorList>
    </citation>
    <scope>NUCLEOTIDE SEQUENCE [LARGE SCALE GENOMIC DNA]</scope>
    <source>
        <strain evidence="10">ZCY20-5</strain>
    </source>
</reference>
<dbReference type="Proteomes" id="UP001300604">
    <property type="component" value="Chromosome"/>
</dbReference>
<name>A0AA97D8V5_9FIRM</name>
<dbReference type="InterPro" id="IPR027417">
    <property type="entry name" value="P-loop_NTPase"/>
</dbReference>
<comment type="similarity">
    <text evidence="2">Belongs to the VirD4/TraG family.</text>
</comment>
<feature type="transmembrane region" description="Helical" evidence="8">
    <location>
        <begin position="83"/>
        <end position="101"/>
    </location>
</feature>
<dbReference type="Pfam" id="PF02534">
    <property type="entry name" value="T4SS-DNA_transf"/>
    <property type="match status" value="1"/>
</dbReference>
<evidence type="ECO:0000256" key="4">
    <source>
        <dbReference type="ARBA" id="ARBA00022692"/>
    </source>
</evidence>
<feature type="compositionally biased region" description="Acidic residues" evidence="7">
    <location>
        <begin position="691"/>
        <end position="700"/>
    </location>
</feature>
<reference evidence="9 10" key="1">
    <citation type="submission" date="2024-06" db="EMBL/GenBank/DDBJ databases">
        <title>Caproicibacterium argilliputei sp. nov, a novel caproic acid producing anaerobic bacterium isolated from pit mud.</title>
        <authorList>
            <person name="Xia S."/>
        </authorList>
    </citation>
    <scope>NUCLEOTIDE SEQUENCE [LARGE SCALE GENOMIC DNA]</scope>
    <source>
        <strain evidence="9 10">ZCY20-5</strain>
    </source>
</reference>
<comment type="subcellular location">
    <subcellularLocation>
        <location evidence="1">Cell membrane</location>
        <topology evidence="1">Multi-pass membrane protein</topology>
    </subcellularLocation>
</comment>
<feature type="region of interest" description="Disordered" evidence="7">
    <location>
        <begin position="678"/>
        <end position="707"/>
    </location>
</feature>
<protein>
    <submittedName>
        <fullName evidence="9">Type IV secretory system conjugative DNA transfer family protein</fullName>
    </submittedName>
</protein>
<evidence type="ECO:0000256" key="5">
    <source>
        <dbReference type="ARBA" id="ARBA00022989"/>
    </source>
</evidence>
<evidence type="ECO:0000313" key="10">
    <source>
        <dbReference type="Proteomes" id="UP001300604"/>
    </source>
</evidence>
<dbReference type="EMBL" id="CP135996">
    <property type="protein sequence ID" value="WOC32366.1"/>
    <property type="molecule type" value="Genomic_DNA"/>
</dbReference>
<dbReference type="NCBIfam" id="NF045973">
    <property type="entry name" value="conju_CD1115"/>
    <property type="match status" value="1"/>
</dbReference>
<dbReference type="PANTHER" id="PTHR37937">
    <property type="entry name" value="CONJUGATIVE TRANSFER: DNA TRANSPORT"/>
    <property type="match status" value="1"/>
</dbReference>
<dbReference type="RefSeq" id="WP_316935028.1">
    <property type="nucleotide sequence ID" value="NZ_CP135996.1"/>
</dbReference>
<dbReference type="KEGG" id="carl:PXC00_00430"/>
<dbReference type="AlphaFoldDB" id="A0AA97D8V5"/>
<dbReference type="GO" id="GO:0005886">
    <property type="term" value="C:plasma membrane"/>
    <property type="evidence" value="ECO:0007669"/>
    <property type="project" value="UniProtKB-SubCell"/>
</dbReference>
<keyword evidence="5 8" id="KW-1133">Transmembrane helix</keyword>
<proteinExistence type="inferred from homology"/>
<dbReference type="InterPro" id="IPR003688">
    <property type="entry name" value="TraG/VirD4"/>
</dbReference>
<keyword evidence="3" id="KW-1003">Cell membrane</keyword>
<gene>
    <name evidence="9" type="ORF">PXC00_00430</name>
</gene>
<keyword evidence="10" id="KW-1185">Reference proteome</keyword>
<dbReference type="CDD" id="cd01127">
    <property type="entry name" value="TrwB_TraG_TraD_VirD4"/>
    <property type="match status" value="2"/>
</dbReference>
<dbReference type="PANTHER" id="PTHR37937:SF1">
    <property type="entry name" value="CONJUGATIVE TRANSFER: DNA TRANSPORT"/>
    <property type="match status" value="1"/>
</dbReference>
<dbReference type="SUPFAM" id="SSF52540">
    <property type="entry name" value="P-loop containing nucleoside triphosphate hydrolases"/>
    <property type="match status" value="1"/>
</dbReference>
<evidence type="ECO:0000256" key="8">
    <source>
        <dbReference type="SAM" id="Phobius"/>
    </source>
</evidence>
<evidence type="ECO:0000256" key="2">
    <source>
        <dbReference type="ARBA" id="ARBA00008806"/>
    </source>
</evidence>
<evidence type="ECO:0000256" key="7">
    <source>
        <dbReference type="SAM" id="MobiDB-lite"/>
    </source>
</evidence>
<evidence type="ECO:0000313" key="9">
    <source>
        <dbReference type="EMBL" id="WOC32366.1"/>
    </source>
</evidence>
<dbReference type="Gene3D" id="3.40.50.300">
    <property type="entry name" value="P-loop containing nucleotide triphosphate hydrolases"/>
    <property type="match status" value="1"/>
</dbReference>
<keyword evidence="6 8" id="KW-0472">Membrane</keyword>
<accession>A0AA97D8V5</accession>
<evidence type="ECO:0000256" key="6">
    <source>
        <dbReference type="ARBA" id="ARBA00023136"/>
    </source>
</evidence>
<keyword evidence="4 8" id="KW-0812">Transmembrane</keyword>
<sequence>MFKPDNPLVRKEKARYKIQRFLSDKRVVIPICVLWWASWFFVSNFGAQFAFQGVLKLLKGQTGISALSLQSPFHLMTGGYWPLYYLVIGIFYLISAVRLGFRIITSYEPLADEATKGDRRWALPAELKKQYPRVPAVEPNAQSTGDIDGVGGFPISRITEHGKDYFLIDRDPVNNLCIGTTRSGKGELYVKPLIDLYSRAKALRDKASMIVADPKGELAAATRDTLIRRGYDVHIFNLKPPYDGLSYNPLEVVKYAYISFLHLQKEAKAEKNPETKNELIGSAEAESAKAESYAKSLAYVINFDPNAKEKVWQEWGTAITTSAILAVVCDCCEKAQECLDAGSQKEAEVWYDRITMYSVARFIVDYCQPDPENGDIPPLDSYVMSKNWAARYQYAPVNAADGRTKGNITSDAMAKLSQLMLTPIAKMTARNDLDLESIGFGDKPVALFIVTPDYDQSNDFLLTIFLTQIYQALAYRADLEGKKCKRQVIYLLDEFGNIPPIPNMAHFITVCLGRNIRFNLFIQAYAQLDELYGKAASTIKGNCGNHIYVLSNDTETNKAFSEEIGYETITVNSRYGNTFQLDKSLTEQTDRHPLLDANQLPDLAMGETIVVRALHRQDEKHRDIRKKYPILNTDELQMKPCYEYLHSFSDQTFTELKLSKTCTHLSVNLDDIVFDPISQQGWEPPKQDTEQNTEEEDELAESTGPSGETLLSAFVTEEKLQTISNRIHMVDDTLQGSKPLGDFTWQEFAQMLLADSIPDALYNDLIAQVEQIWKEGENAA</sequence>
<organism evidence="9 10">
    <name type="scientific">Caproicibacterium argilliputei</name>
    <dbReference type="NCBI Taxonomy" id="3030016"/>
    <lineage>
        <taxon>Bacteria</taxon>
        <taxon>Bacillati</taxon>
        <taxon>Bacillota</taxon>
        <taxon>Clostridia</taxon>
        <taxon>Eubacteriales</taxon>
        <taxon>Oscillospiraceae</taxon>
        <taxon>Caproicibacterium</taxon>
    </lineage>
</organism>
<evidence type="ECO:0000256" key="3">
    <source>
        <dbReference type="ARBA" id="ARBA00022475"/>
    </source>
</evidence>